<evidence type="ECO:0000313" key="4">
    <source>
        <dbReference type="Proteomes" id="UP000659047"/>
    </source>
</evidence>
<accession>A0A8K0V5Z6</accession>
<dbReference type="PANTHER" id="PTHR43777:SF1">
    <property type="entry name" value="MOLYBDENUM COFACTOR CYTIDYLYLTRANSFERASE"/>
    <property type="match status" value="1"/>
</dbReference>
<protein>
    <submittedName>
        <fullName evidence="3">NTP transferase domain-containing protein</fullName>
    </submittedName>
</protein>
<dbReference type="SUPFAM" id="SSF53448">
    <property type="entry name" value="Nucleotide-diphospho-sugar transferases"/>
    <property type="match status" value="1"/>
</dbReference>
<gene>
    <name evidence="3" type="ORF">JJB97_05650</name>
</gene>
<dbReference type="PANTHER" id="PTHR43777">
    <property type="entry name" value="MOLYBDENUM COFACTOR CYTIDYLYLTRANSFERASE"/>
    <property type="match status" value="1"/>
</dbReference>
<dbReference type="Pfam" id="PF12804">
    <property type="entry name" value="NTP_transf_3"/>
    <property type="match status" value="1"/>
</dbReference>
<proteinExistence type="predicted"/>
<evidence type="ECO:0000259" key="2">
    <source>
        <dbReference type="Pfam" id="PF12804"/>
    </source>
</evidence>
<name>A0A8K0V5Z6_9ENTR</name>
<sequence length="199" mass="22244">MLAAGLSSRMGRWKMQLPWGDGTVLDGALDHALAFCDRVVLVTGFRGEALRQRYAGQPNITLCHNPNYERGMFSSLQRGIRLLADGHFFVIPGDMPAVSPGVYAALWQQRGSRCLIPTIDGGCGHPVLLPPAMREQIRNANPQANLRQLIVGYGRETVDVTCASIHWDLDTPQQYAALRQRLLYQAWQFAHREDGEYPE</sequence>
<organism evidence="3 4">
    <name type="scientific">Tenebrionibacter intestinalis</name>
    <dbReference type="NCBI Taxonomy" id="2799638"/>
    <lineage>
        <taxon>Bacteria</taxon>
        <taxon>Pseudomonadati</taxon>
        <taxon>Pseudomonadota</taxon>
        <taxon>Gammaproteobacteria</taxon>
        <taxon>Enterobacterales</taxon>
        <taxon>Enterobacteriaceae</taxon>
        <taxon>Tenebrionibacter/Tenebrionicola group</taxon>
        <taxon>Tenebrionibacter</taxon>
    </lineage>
</organism>
<dbReference type="AlphaFoldDB" id="A0A8K0V5Z6"/>
<evidence type="ECO:0000313" key="3">
    <source>
        <dbReference type="EMBL" id="MBK4714822.1"/>
    </source>
</evidence>
<feature type="domain" description="MobA-like NTP transferase" evidence="2">
    <location>
        <begin position="2"/>
        <end position="150"/>
    </location>
</feature>
<dbReference type="InterPro" id="IPR025877">
    <property type="entry name" value="MobA-like_NTP_Trfase"/>
</dbReference>
<dbReference type="GO" id="GO:0016779">
    <property type="term" value="F:nucleotidyltransferase activity"/>
    <property type="evidence" value="ECO:0007669"/>
    <property type="project" value="UniProtKB-ARBA"/>
</dbReference>
<keyword evidence="3" id="KW-0808">Transferase</keyword>
<reference evidence="3" key="1">
    <citation type="submission" date="2021-01" db="EMBL/GenBank/DDBJ databases">
        <title>Intestinitalea alba gen. nov., sp. nov., a novel genus of the family Enterobacteriaceae, isolated from the gut of the plastic-eating mealworm Tenebrio molitor L.</title>
        <authorList>
            <person name="Yang Y."/>
        </authorList>
    </citation>
    <scope>NUCLEOTIDE SEQUENCE</scope>
    <source>
        <strain evidence="3">BIT-L3</strain>
    </source>
</reference>
<comment type="caution">
    <text evidence="3">The sequence shown here is derived from an EMBL/GenBank/DDBJ whole genome shotgun (WGS) entry which is preliminary data.</text>
</comment>
<keyword evidence="4" id="KW-1185">Reference proteome</keyword>
<dbReference type="EMBL" id="JAEPBH010000011">
    <property type="protein sequence ID" value="MBK4714822.1"/>
    <property type="molecule type" value="Genomic_DNA"/>
</dbReference>
<evidence type="ECO:0000256" key="1">
    <source>
        <dbReference type="ARBA" id="ARBA00022842"/>
    </source>
</evidence>
<dbReference type="Proteomes" id="UP000659047">
    <property type="component" value="Unassembled WGS sequence"/>
</dbReference>
<dbReference type="CDD" id="cd04182">
    <property type="entry name" value="GT_2_like_f"/>
    <property type="match status" value="1"/>
</dbReference>
<dbReference type="InterPro" id="IPR029044">
    <property type="entry name" value="Nucleotide-diphossugar_trans"/>
</dbReference>
<dbReference type="Gene3D" id="3.90.550.10">
    <property type="entry name" value="Spore Coat Polysaccharide Biosynthesis Protein SpsA, Chain A"/>
    <property type="match status" value="1"/>
</dbReference>
<keyword evidence="1" id="KW-0460">Magnesium</keyword>